<keyword evidence="1" id="KW-0813">Transport</keyword>
<reference evidence="3" key="1">
    <citation type="submission" date="2017-09" db="EMBL/GenBank/DDBJ databases">
        <title>Depth-based differentiation of microbial function through sediment-hosted aquifers and enrichment of novel symbionts in the deep terrestrial subsurface.</title>
        <authorList>
            <person name="Probst A.J."/>
            <person name="Ladd B."/>
            <person name="Jarett J.K."/>
            <person name="Geller-Mcgrath D.E."/>
            <person name="Sieber C.M.K."/>
            <person name="Emerson J.B."/>
            <person name="Anantharaman K."/>
            <person name="Thomas B.C."/>
            <person name="Malmstrom R."/>
            <person name="Stieglmeier M."/>
            <person name="Klingl A."/>
            <person name="Woyke T."/>
            <person name="Ryan C.M."/>
            <person name="Banfield J.F."/>
        </authorList>
    </citation>
    <scope>NUCLEOTIDE SEQUENCE [LARGE SCALE GENOMIC DNA]</scope>
</reference>
<protein>
    <recommendedName>
        <fullName evidence="1">Probable queuosine precursor transporter</fullName>
        <shortName evidence="1">Q precursor transporter</shortName>
    </recommendedName>
</protein>
<keyword evidence="1" id="KW-0812">Transmembrane</keyword>
<keyword evidence="1" id="KW-1133">Transmembrane helix</keyword>
<sequence>MLGKRYGAVFPITAMATLIVIANIVASKIVTFGPLTVSAGVIAFSTTFFITDILSEVWGKRTAQKAVWVGFFANLILVLTIFIAIKWPAADFSLEYAEKFSEVLGPAPRIVLASMIAYLISQNHDVWAFHFWKKVTRDKFLWLRNNFSTVISQLLDIVIFTTIAFYGVFETHELIGIITGEYIVKVIIALIDTPFIYLVVQIVKKITPRQKVVEQKI</sequence>
<evidence type="ECO:0000313" key="3">
    <source>
        <dbReference type="Proteomes" id="UP000230935"/>
    </source>
</evidence>
<keyword evidence="1" id="KW-1003">Cell membrane</keyword>
<feature type="transmembrane region" description="Helical" evidence="1">
    <location>
        <begin position="150"/>
        <end position="169"/>
    </location>
</feature>
<dbReference type="EMBL" id="PEZZ01000038">
    <property type="protein sequence ID" value="PIS04743.1"/>
    <property type="molecule type" value="Genomic_DNA"/>
</dbReference>
<comment type="similarity">
    <text evidence="1">Belongs to the vitamin uptake transporter (VUT/ECF) (TC 2.A.88) family. Q precursor transporter subfamily.</text>
</comment>
<dbReference type="PANTHER" id="PTHR34300:SF2">
    <property type="entry name" value="QUEUOSINE PRECURSOR TRANSPORTER-RELATED"/>
    <property type="match status" value="1"/>
</dbReference>
<feature type="transmembrane region" description="Helical" evidence="1">
    <location>
        <begin position="32"/>
        <end position="54"/>
    </location>
</feature>
<feature type="transmembrane region" description="Helical" evidence="1">
    <location>
        <begin position="7"/>
        <end position="26"/>
    </location>
</feature>
<accession>A0A2H0W067</accession>
<dbReference type="GO" id="GO:0005886">
    <property type="term" value="C:plasma membrane"/>
    <property type="evidence" value="ECO:0007669"/>
    <property type="project" value="UniProtKB-SubCell"/>
</dbReference>
<feature type="transmembrane region" description="Helical" evidence="1">
    <location>
        <begin position="175"/>
        <end position="200"/>
    </location>
</feature>
<organism evidence="2 3">
    <name type="scientific">Candidatus Buchananbacteria bacterium CG10_big_fil_rev_8_21_14_0_10_42_9</name>
    <dbReference type="NCBI Taxonomy" id="1974526"/>
    <lineage>
        <taxon>Bacteria</taxon>
        <taxon>Candidatus Buchananiibacteriota</taxon>
    </lineage>
</organism>
<dbReference type="InterPro" id="IPR003744">
    <property type="entry name" value="YhhQ"/>
</dbReference>
<evidence type="ECO:0000313" key="2">
    <source>
        <dbReference type="EMBL" id="PIS04743.1"/>
    </source>
</evidence>
<comment type="subcellular location">
    <subcellularLocation>
        <location evidence="1">Cell membrane</location>
        <topology evidence="1">Multi-pass membrane protein</topology>
    </subcellularLocation>
</comment>
<dbReference type="NCBIfam" id="TIGR00697">
    <property type="entry name" value="queuosine precursor transporter"/>
    <property type="match status" value="1"/>
</dbReference>
<gene>
    <name evidence="2" type="ORF">COT81_04880</name>
</gene>
<comment type="function">
    <text evidence="1">Involved in the import of queuosine (Q) precursors, required for Q precursor salvage.</text>
</comment>
<proteinExistence type="inferred from homology"/>
<comment type="caution">
    <text evidence="2">The sequence shown here is derived from an EMBL/GenBank/DDBJ whole genome shotgun (WGS) entry which is preliminary data.</text>
</comment>
<dbReference type="GO" id="GO:0022857">
    <property type="term" value="F:transmembrane transporter activity"/>
    <property type="evidence" value="ECO:0007669"/>
    <property type="project" value="UniProtKB-UniRule"/>
</dbReference>
<keyword evidence="1" id="KW-0472">Membrane</keyword>
<dbReference type="HAMAP" id="MF_02088">
    <property type="entry name" value="Q_prec_transport"/>
    <property type="match status" value="1"/>
</dbReference>
<evidence type="ECO:0000256" key="1">
    <source>
        <dbReference type="HAMAP-Rule" id="MF_02088"/>
    </source>
</evidence>
<dbReference type="PANTHER" id="PTHR34300">
    <property type="entry name" value="QUEUOSINE PRECURSOR TRANSPORTER-RELATED"/>
    <property type="match status" value="1"/>
</dbReference>
<dbReference type="AlphaFoldDB" id="A0A2H0W067"/>
<dbReference type="Pfam" id="PF02592">
    <property type="entry name" value="Vut_1"/>
    <property type="match status" value="1"/>
</dbReference>
<feature type="transmembrane region" description="Helical" evidence="1">
    <location>
        <begin position="66"/>
        <end position="90"/>
    </location>
</feature>
<name>A0A2H0W067_9BACT</name>
<dbReference type="Proteomes" id="UP000230935">
    <property type="component" value="Unassembled WGS sequence"/>
</dbReference>